<dbReference type="SUPFAM" id="SSF48317">
    <property type="entry name" value="Acid phosphatase/Vanadium-dependent haloperoxidase"/>
    <property type="match status" value="1"/>
</dbReference>
<dbReference type="InterPro" id="IPR036938">
    <property type="entry name" value="PAP2/HPO_sf"/>
</dbReference>
<dbReference type="EMBL" id="JAQAGZ010000004">
    <property type="protein sequence ID" value="MCZ8512234.1"/>
    <property type="molecule type" value="Genomic_DNA"/>
</dbReference>
<feature type="transmembrane region" description="Helical" evidence="1">
    <location>
        <begin position="127"/>
        <end position="144"/>
    </location>
</feature>
<dbReference type="InterPro" id="IPR033879">
    <property type="entry name" value="UPP_Pase"/>
</dbReference>
<protein>
    <submittedName>
        <fullName evidence="3">Undecaprenyl-diphosphatase</fullName>
    </submittedName>
</protein>
<reference evidence="3 4" key="1">
    <citation type="submission" date="2022-12" db="EMBL/GenBank/DDBJ databases">
        <title>Draft genome sequence of Paenibacillus sp. dW9.</title>
        <authorList>
            <person name="Choi E.-W."/>
            <person name="Kim D.-U."/>
        </authorList>
    </citation>
    <scope>NUCLEOTIDE SEQUENCE [LARGE SCALE GENOMIC DNA]</scope>
    <source>
        <strain evidence="4">dW9</strain>
    </source>
</reference>
<evidence type="ECO:0000256" key="1">
    <source>
        <dbReference type="SAM" id="Phobius"/>
    </source>
</evidence>
<dbReference type="Gene3D" id="1.20.144.10">
    <property type="entry name" value="Phosphatidic acid phosphatase type 2/haloperoxidase"/>
    <property type="match status" value="1"/>
</dbReference>
<dbReference type="RefSeq" id="WP_269880650.1">
    <property type="nucleotide sequence ID" value="NZ_JAQAGZ010000004.1"/>
</dbReference>
<dbReference type="PANTHER" id="PTHR14969">
    <property type="entry name" value="SPHINGOSINE-1-PHOSPHATE PHOSPHOHYDROLASE"/>
    <property type="match status" value="1"/>
</dbReference>
<feature type="transmembrane region" description="Helical" evidence="1">
    <location>
        <begin position="61"/>
        <end position="80"/>
    </location>
</feature>
<dbReference type="SMART" id="SM00014">
    <property type="entry name" value="acidPPc"/>
    <property type="match status" value="1"/>
</dbReference>
<dbReference type="PANTHER" id="PTHR14969:SF58">
    <property type="entry name" value="UNDECAPRENYL-DIPHOSPHATASE BCRC"/>
    <property type="match status" value="1"/>
</dbReference>
<keyword evidence="1" id="KW-0812">Transmembrane</keyword>
<keyword evidence="1" id="KW-1133">Transmembrane helix</keyword>
<evidence type="ECO:0000259" key="2">
    <source>
        <dbReference type="SMART" id="SM00014"/>
    </source>
</evidence>
<feature type="domain" description="Phosphatidic acid phosphatase type 2/haloperoxidase" evidence="2">
    <location>
        <begin position="61"/>
        <end position="165"/>
    </location>
</feature>
<dbReference type="CDD" id="cd03385">
    <property type="entry name" value="PAP2_BcrC_like"/>
    <property type="match status" value="1"/>
</dbReference>
<feature type="transmembrane region" description="Helical" evidence="1">
    <location>
        <begin position="100"/>
        <end position="120"/>
    </location>
</feature>
<organism evidence="3 4">
    <name type="scientific">Paenibacillus gyeongsangnamensis</name>
    <dbReference type="NCBI Taxonomy" id="3388067"/>
    <lineage>
        <taxon>Bacteria</taxon>
        <taxon>Bacillati</taxon>
        <taxon>Bacillota</taxon>
        <taxon>Bacilli</taxon>
        <taxon>Bacillales</taxon>
        <taxon>Paenibacillaceae</taxon>
        <taxon>Paenibacillus</taxon>
    </lineage>
</organism>
<comment type="caution">
    <text evidence="3">The sequence shown here is derived from an EMBL/GenBank/DDBJ whole genome shotgun (WGS) entry which is preliminary data.</text>
</comment>
<dbReference type="Proteomes" id="UP001527882">
    <property type="component" value="Unassembled WGS sequence"/>
</dbReference>
<evidence type="ECO:0000313" key="3">
    <source>
        <dbReference type="EMBL" id="MCZ8512234.1"/>
    </source>
</evidence>
<feature type="transmembrane region" description="Helical" evidence="1">
    <location>
        <begin position="30"/>
        <end position="49"/>
    </location>
</feature>
<feature type="transmembrane region" description="Helical" evidence="1">
    <location>
        <begin position="150"/>
        <end position="169"/>
    </location>
</feature>
<dbReference type="Pfam" id="PF01569">
    <property type="entry name" value="PAP2"/>
    <property type="match status" value="1"/>
</dbReference>
<keyword evidence="1" id="KW-0472">Membrane</keyword>
<accession>A0ABT4Q5Z0</accession>
<dbReference type="InterPro" id="IPR000326">
    <property type="entry name" value="PAP2/HPO"/>
</dbReference>
<evidence type="ECO:0000313" key="4">
    <source>
        <dbReference type="Proteomes" id="UP001527882"/>
    </source>
</evidence>
<keyword evidence="4" id="KW-1185">Reference proteome</keyword>
<gene>
    <name evidence="3" type="ORF">O9H85_07290</name>
</gene>
<name>A0ABT4Q5Z0_9BACL</name>
<sequence>MSFVQWDYWLFEWINRGGSTFAFLNPVMRFLAEDAEYIFYLGMLVYWFTRQQQLRRVVAEALVSACLALGISGVIGSFFYRDRPFVTHHVLQLIKHAANASFPSDHAIGGFVIATTIYFFRRSAGRLWLLLAALIAFSRVWTGVHYPSDVIAGAMIGALTAALVHLAFTHFKPADRALRGILAWYDSLEVKVWAKKPKGQSLNR</sequence>
<proteinExistence type="predicted"/>